<keyword evidence="7" id="KW-0003">3Fe-4S</keyword>
<dbReference type="RefSeq" id="WP_120738012.1">
    <property type="nucleotide sequence ID" value="NZ_CP032568.1"/>
</dbReference>
<evidence type="ECO:0000256" key="4">
    <source>
        <dbReference type="ARBA" id="ARBA00022982"/>
    </source>
</evidence>
<dbReference type="KEGG" id="nyu:D7D52_18230"/>
<evidence type="ECO:0000256" key="7">
    <source>
        <dbReference type="ARBA" id="ARBA00023291"/>
    </source>
</evidence>
<evidence type="ECO:0000313" key="9">
    <source>
        <dbReference type="EMBL" id="AYF75470.1"/>
    </source>
</evidence>
<gene>
    <name evidence="9" type="ORF">D7D52_18230</name>
</gene>
<dbReference type="PROSITE" id="PS51379">
    <property type="entry name" value="4FE4S_FER_2"/>
    <property type="match status" value="1"/>
</dbReference>
<evidence type="ECO:0000256" key="5">
    <source>
        <dbReference type="ARBA" id="ARBA00023004"/>
    </source>
</evidence>
<evidence type="ECO:0000256" key="6">
    <source>
        <dbReference type="ARBA" id="ARBA00023014"/>
    </source>
</evidence>
<dbReference type="EMBL" id="CP032568">
    <property type="protein sequence ID" value="AYF75470.1"/>
    <property type="molecule type" value="Genomic_DNA"/>
</dbReference>
<evidence type="ECO:0000256" key="1">
    <source>
        <dbReference type="ARBA" id="ARBA00001927"/>
    </source>
</evidence>
<keyword evidence="3" id="KW-0479">Metal-binding</keyword>
<dbReference type="GO" id="GO:0046872">
    <property type="term" value="F:metal ion binding"/>
    <property type="evidence" value="ECO:0007669"/>
    <property type="project" value="UniProtKB-KW"/>
</dbReference>
<evidence type="ECO:0000256" key="3">
    <source>
        <dbReference type="ARBA" id="ARBA00022723"/>
    </source>
</evidence>
<feature type="domain" description="4Fe-4S ferredoxin-type" evidence="8">
    <location>
        <begin position="1"/>
        <end position="29"/>
    </location>
</feature>
<evidence type="ECO:0000313" key="10">
    <source>
        <dbReference type="Proteomes" id="UP000267164"/>
    </source>
</evidence>
<protein>
    <submittedName>
        <fullName evidence="9">Ferredoxin</fullName>
    </submittedName>
</protein>
<evidence type="ECO:0000259" key="8">
    <source>
        <dbReference type="PROSITE" id="PS51379"/>
    </source>
</evidence>
<keyword evidence="4" id="KW-0249">Electron transport</keyword>
<keyword evidence="5" id="KW-0408">Iron</keyword>
<dbReference type="Proteomes" id="UP000267164">
    <property type="component" value="Chromosome"/>
</dbReference>
<dbReference type="Gene3D" id="3.30.70.20">
    <property type="match status" value="1"/>
</dbReference>
<sequence>MKVIVNRDLCVGHGLCEAVDPGLFEVGEDGIAHVLCDDPADRAEAARTAVATCPSHALRIEP</sequence>
<dbReference type="PANTHER" id="PTHR36923">
    <property type="entry name" value="FERREDOXIN"/>
    <property type="match status" value="1"/>
</dbReference>
<dbReference type="InterPro" id="IPR051269">
    <property type="entry name" value="Fe-S_cluster_ET"/>
</dbReference>
<comment type="cofactor">
    <cofactor evidence="1">
        <name>[3Fe-4S] cluster</name>
        <dbReference type="ChEBI" id="CHEBI:21137"/>
    </cofactor>
</comment>
<dbReference type="GO" id="GO:0051538">
    <property type="term" value="F:3 iron, 4 sulfur cluster binding"/>
    <property type="evidence" value="ECO:0007669"/>
    <property type="project" value="UniProtKB-KW"/>
</dbReference>
<dbReference type="PANTHER" id="PTHR36923:SF3">
    <property type="entry name" value="FERREDOXIN"/>
    <property type="match status" value="1"/>
</dbReference>
<dbReference type="InterPro" id="IPR017896">
    <property type="entry name" value="4Fe4S_Fe-S-bd"/>
</dbReference>
<name>A0A386ZD02_9NOCA</name>
<keyword evidence="2" id="KW-0813">Transport</keyword>
<dbReference type="AlphaFoldDB" id="A0A386ZD02"/>
<evidence type="ECO:0000256" key="2">
    <source>
        <dbReference type="ARBA" id="ARBA00022448"/>
    </source>
</evidence>
<keyword evidence="6" id="KW-0411">Iron-sulfur</keyword>
<reference evidence="9 10" key="1">
    <citation type="submission" date="2018-09" db="EMBL/GenBank/DDBJ databases">
        <title>Nocardia yunnanensis sp. nov., an actinomycete isolated from a soil sample.</title>
        <authorList>
            <person name="Zhang J."/>
        </authorList>
    </citation>
    <scope>NUCLEOTIDE SEQUENCE [LARGE SCALE GENOMIC DNA]</scope>
    <source>
        <strain evidence="9 10">CFHS0054</strain>
    </source>
</reference>
<dbReference type="SUPFAM" id="SSF54862">
    <property type="entry name" value="4Fe-4S ferredoxins"/>
    <property type="match status" value="1"/>
</dbReference>
<organism evidence="9 10">
    <name type="scientific">Nocardia yunnanensis</name>
    <dbReference type="NCBI Taxonomy" id="2382165"/>
    <lineage>
        <taxon>Bacteria</taxon>
        <taxon>Bacillati</taxon>
        <taxon>Actinomycetota</taxon>
        <taxon>Actinomycetes</taxon>
        <taxon>Mycobacteriales</taxon>
        <taxon>Nocardiaceae</taxon>
        <taxon>Nocardia</taxon>
    </lineage>
</organism>
<dbReference type="OrthoDB" id="9803319at2"/>
<accession>A0A386ZD02</accession>
<proteinExistence type="predicted"/>
<dbReference type="Pfam" id="PF13459">
    <property type="entry name" value="Fer4_15"/>
    <property type="match status" value="1"/>
</dbReference>
<keyword evidence="10" id="KW-1185">Reference proteome</keyword>